<accession>A0ABV9IBU4</accession>
<dbReference type="Gene3D" id="3.40.630.30">
    <property type="match status" value="1"/>
</dbReference>
<evidence type="ECO:0000256" key="2">
    <source>
        <dbReference type="ARBA" id="ARBA00023315"/>
    </source>
</evidence>
<dbReference type="InterPro" id="IPR050832">
    <property type="entry name" value="Bact_Acetyltransf"/>
</dbReference>
<evidence type="ECO:0000313" key="5">
    <source>
        <dbReference type="Proteomes" id="UP001595952"/>
    </source>
</evidence>
<dbReference type="SUPFAM" id="SSF55729">
    <property type="entry name" value="Acyl-CoA N-acyltransferases (Nat)"/>
    <property type="match status" value="2"/>
</dbReference>
<keyword evidence="2" id="KW-0012">Acyltransferase</keyword>
<dbReference type="PANTHER" id="PTHR43877">
    <property type="entry name" value="AMINOALKYLPHOSPHONATE N-ACETYLTRANSFERASE-RELATED-RELATED"/>
    <property type="match status" value="1"/>
</dbReference>
<dbReference type="InterPro" id="IPR016181">
    <property type="entry name" value="Acyl_CoA_acyltransferase"/>
</dbReference>
<dbReference type="RefSeq" id="WP_380062374.1">
    <property type="nucleotide sequence ID" value="NZ_JBHSEI010000010.1"/>
</dbReference>
<evidence type="ECO:0000313" key="4">
    <source>
        <dbReference type="EMBL" id="MFC4639383.1"/>
    </source>
</evidence>
<reference evidence="5" key="1">
    <citation type="journal article" date="2019" name="Int. J. Syst. Evol. Microbiol.">
        <title>The Global Catalogue of Microorganisms (GCM) 10K type strain sequencing project: providing services to taxonomists for standard genome sequencing and annotation.</title>
        <authorList>
            <consortium name="The Broad Institute Genomics Platform"/>
            <consortium name="The Broad Institute Genome Sequencing Center for Infectious Disease"/>
            <person name="Wu L."/>
            <person name="Ma J."/>
        </authorList>
    </citation>
    <scope>NUCLEOTIDE SEQUENCE [LARGE SCALE GENOMIC DNA]</scope>
    <source>
        <strain evidence="5">CCUG 55995</strain>
    </source>
</reference>
<proteinExistence type="predicted"/>
<dbReference type="EMBL" id="JBHSEI010000010">
    <property type="protein sequence ID" value="MFC4639383.1"/>
    <property type="molecule type" value="Genomic_DNA"/>
</dbReference>
<name>A0ABV9IBU4_9DEIO</name>
<feature type="domain" description="N-acetyltransferase" evidence="3">
    <location>
        <begin position="20"/>
        <end position="181"/>
    </location>
</feature>
<dbReference type="Proteomes" id="UP001595952">
    <property type="component" value="Unassembled WGS sequence"/>
</dbReference>
<sequence length="346" mass="37965">MTVQLPLQVEAFDHQHVSALDLTAMTEFSNAIRAEKLPDDPGLDERDIAAMFATLPPFVDVRLWVARDEKQIVARGQLTLLHLDDNRHLAQFEVMVLPAYRRQGLGRRLFAEVVSAAQANGRTLLVTETTDRVPVGALALEAAGAQSALVSHANQLDLEKLPAGLLTTWTDPAAPWSQTYELITVDGLLPAARLAEFAELFNVMNTAPRGELDIEDQQLDEETLRGLEQMLQVPGRRRLLVAAQHRQTGQLVGYTELRWHEQRPQIVTQEGTGVLPAARGHGLGRALKAANLAALRAANPEARFVRTHNADSNAAMLAINEAMGFAPYYASTAWQLALGERIGQTT</sequence>
<comment type="caution">
    <text evidence="4">The sequence shown here is derived from an EMBL/GenBank/DDBJ whole genome shotgun (WGS) entry which is preliminary data.</text>
</comment>
<organism evidence="4 5">
    <name type="scientific">Deinococcus hohokamensis</name>
    <dbReference type="NCBI Taxonomy" id="309883"/>
    <lineage>
        <taxon>Bacteria</taxon>
        <taxon>Thermotogati</taxon>
        <taxon>Deinococcota</taxon>
        <taxon>Deinococci</taxon>
        <taxon>Deinococcales</taxon>
        <taxon>Deinococcaceae</taxon>
        <taxon>Deinococcus</taxon>
    </lineage>
</organism>
<keyword evidence="5" id="KW-1185">Reference proteome</keyword>
<gene>
    <name evidence="4" type="ORF">ACFO0D_13660</name>
</gene>
<dbReference type="Pfam" id="PF13508">
    <property type="entry name" value="Acetyltransf_7"/>
    <property type="match status" value="1"/>
</dbReference>
<keyword evidence="1" id="KW-0808">Transferase</keyword>
<dbReference type="InterPro" id="IPR000182">
    <property type="entry name" value="GNAT_dom"/>
</dbReference>
<dbReference type="Pfam" id="PF00583">
    <property type="entry name" value="Acetyltransf_1"/>
    <property type="match status" value="1"/>
</dbReference>
<dbReference type="PROSITE" id="PS51186">
    <property type="entry name" value="GNAT"/>
    <property type="match status" value="1"/>
</dbReference>
<protein>
    <submittedName>
        <fullName evidence="4">GNAT family N-acetyltransferase</fullName>
    </submittedName>
</protein>
<evidence type="ECO:0000259" key="3">
    <source>
        <dbReference type="PROSITE" id="PS51186"/>
    </source>
</evidence>
<dbReference type="CDD" id="cd04301">
    <property type="entry name" value="NAT_SF"/>
    <property type="match status" value="1"/>
</dbReference>
<evidence type="ECO:0000256" key="1">
    <source>
        <dbReference type="ARBA" id="ARBA00022679"/>
    </source>
</evidence>